<keyword evidence="2" id="KW-1185">Reference proteome</keyword>
<reference evidence="1 2" key="1">
    <citation type="journal article" date="2018" name="Evol. Lett.">
        <title>Horizontal gene cluster transfer increased hallucinogenic mushroom diversity.</title>
        <authorList>
            <person name="Reynolds H.T."/>
            <person name="Vijayakumar V."/>
            <person name="Gluck-Thaler E."/>
            <person name="Korotkin H.B."/>
            <person name="Matheny P.B."/>
            <person name="Slot J.C."/>
        </authorList>
    </citation>
    <scope>NUCLEOTIDE SEQUENCE [LARGE SCALE GENOMIC DNA]</scope>
    <source>
        <strain evidence="1 2">SRW20</strain>
    </source>
</reference>
<evidence type="ECO:0000313" key="1">
    <source>
        <dbReference type="EMBL" id="PPR05887.1"/>
    </source>
</evidence>
<comment type="caution">
    <text evidence="1">The sequence shown here is derived from an EMBL/GenBank/DDBJ whole genome shotgun (WGS) entry which is preliminary data.</text>
</comment>
<sequence>MSNVFDCKGCDSAGFTWRGFVQHVHHLKDDLCHTAFQTRYGFKDQPESDQPESNSSFDFIQEPAIVPFEGDALGTAKDYAMDDFGQDGASDTVILHPIIDLYPTI</sequence>
<protein>
    <submittedName>
        <fullName evidence="1">Uncharacterized protein</fullName>
    </submittedName>
</protein>
<name>A0A409YS97_9AGAR</name>
<dbReference type="OrthoDB" id="3122060at2759"/>
<dbReference type="EMBL" id="NHYE01000419">
    <property type="protein sequence ID" value="PPR05887.1"/>
    <property type="molecule type" value="Genomic_DNA"/>
</dbReference>
<dbReference type="Proteomes" id="UP000284706">
    <property type="component" value="Unassembled WGS sequence"/>
</dbReference>
<proteinExistence type="predicted"/>
<dbReference type="AlphaFoldDB" id="A0A409YS97"/>
<evidence type="ECO:0000313" key="2">
    <source>
        <dbReference type="Proteomes" id="UP000284706"/>
    </source>
</evidence>
<accession>A0A409YS97</accession>
<dbReference type="InParanoid" id="A0A409YS97"/>
<organism evidence="1 2">
    <name type="scientific">Gymnopilus dilepis</name>
    <dbReference type="NCBI Taxonomy" id="231916"/>
    <lineage>
        <taxon>Eukaryota</taxon>
        <taxon>Fungi</taxon>
        <taxon>Dikarya</taxon>
        <taxon>Basidiomycota</taxon>
        <taxon>Agaricomycotina</taxon>
        <taxon>Agaricomycetes</taxon>
        <taxon>Agaricomycetidae</taxon>
        <taxon>Agaricales</taxon>
        <taxon>Agaricineae</taxon>
        <taxon>Hymenogastraceae</taxon>
        <taxon>Gymnopilus</taxon>
    </lineage>
</organism>
<gene>
    <name evidence="1" type="ORF">CVT26_008706</name>
</gene>